<dbReference type="SUPFAM" id="SSF50156">
    <property type="entry name" value="PDZ domain-like"/>
    <property type="match status" value="1"/>
</dbReference>
<dbReference type="Proteomes" id="UP000177876">
    <property type="component" value="Unassembled WGS sequence"/>
</dbReference>
<dbReference type="InterPro" id="IPR051201">
    <property type="entry name" value="Chloro_Bact_Ser_Proteases"/>
</dbReference>
<evidence type="ECO:0000256" key="1">
    <source>
        <dbReference type="ARBA" id="ARBA00022670"/>
    </source>
</evidence>
<dbReference type="PANTHER" id="PTHR43343">
    <property type="entry name" value="PEPTIDASE S12"/>
    <property type="match status" value="1"/>
</dbReference>
<dbReference type="GO" id="GO:0006508">
    <property type="term" value="P:proteolysis"/>
    <property type="evidence" value="ECO:0007669"/>
    <property type="project" value="UniProtKB-KW"/>
</dbReference>
<name>A0A1F2WRB1_9ACTN</name>
<keyword evidence="1" id="KW-0645">Protease</keyword>
<evidence type="ECO:0000313" key="5">
    <source>
        <dbReference type="Proteomes" id="UP000177876"/>
    </source>
</evidence>
<dbReference type="AlphaFoldDB" id="A0A1F2WRB1"/>
<dbReference type="SUPFAM" id="SSF50494">
    <property type="entry name" value="Trypsin-like serine proteases"/>
    <property type="match status" value="1"/>
</dbReference>
<evidence type="ECO:0000259" key="3">
    <source>
        <dbReference type="PROSITE" id="PS50106"/>
    </source>
</evidence>
<reference evidence="4 5" key="1">
    <citation type="journal article" date="2016" name="Nat. Commun.">
        <title>Thousands of microbial genomes shed light on interconnected biogeochemical processes in an aquifer system.</title>
        <authorList>
            <person name="Anantharaman K."/>
            <person name="Brown C.T."/>
            <person name="Hug L.A."/>
            <person name="Sharon I."/>
            <person name="Castelle C.J."/>
            <person name="Probst A.J."/>
            <person name="Thomas B.C."/>
            <person name="Singh A."/>
            <person name="Wilkins M.J."/>
            <person name="Karaoz U."/>
            <person name="Brodie E.L."/>
            <person name="Williams K.H."/>
            <person name="Hubbard S.S."/>
            <person name="Banfield J.F."/>
        </authorList>
    </citation>
    <scope>NUCLEOTIDE SEQUENCE [LARGE SCALE GENOMIC DNA]</scope>
</reference>
<dbReference type="PRINTS" id="PR00834">
    <property type="entry name" value="PROTEASES2C"/>
</dbReference>
<dbReference type="InterPro" id="IPR001478">
    <property type="entry name" value="PDZ"/>
</dbReference>
<keyword evidence="2" id="KW-0378">Hydrolase</keyword>
<dbReference type="InterPro" id="IPR001940">
    <property type="entry name" value="Peptidase_S1C"/>
</dbReference>
<dbReference type="InterPro" id="IPR009003">
    <property type="entry name" value="Peptidase_S1_PA"/>
</dbReference>
<accession>A0A1F2WRB1</accession>
<proteinExistence type="predicted"/>
<dbReference type="SMART" id="SM00228">
    <property type="entry name" value="PDZ"/>
    <property type="match status" value="1"/>
</dbReference>
<comment type="caution">
    <text evidence="4">The sequence shown here is derived from an EMBL/GenBank/DDBJ whole genome shotgun (WGS) entry which is preliminary data.</text>
</comment>
<protein>
    <recommendedName>
        <fullName evidence="3">PDZ domain-containing protein</fullName>
    </recommendedName>
</protein>
<dbReference type="PROSITE" id="PS50106">
    <property type="entry name" value="PDZ"/>
    <property type="match status" value="1"/>
</dbReference>
<dbReference type="InterPro" id="IPR036034">
    <property type="entry name" value="PDZ_sf"/>
</dbReference>
<dbReference type="EMBL" id="MELK01000016">
    <property type="protein sequence ID" value="OFW59414.1"/>
    <property type="molecule type" value="Genomic_DNA"/>
</dbReference>
<dbReference type="GO" id="GO:0004252">
    <property type="term" value="F:serine-type endopeptidase activity"/>
    <property type="evidence" value="ECO:0007669"/>
    <property type="project" value="InterPro"/>
</dbReference>
<dbReference type="Pfam" id="PF13365">
    <property type="entry name" value="Trypsin_2"/>
    <property type="match status" value="1"/>
</dbReference>
<dbReference type="STRING" id="1797197.A2Y75_10795"/>
<evidence type="ECO:0000256" key="2">
    <source>
        <dbReference type="ARBA" id="ARBA00022801"/>
    </source>
</evidence>
<dbReference type="Gene3D" id="2.30.42.10">
    <property type="match status" value="1"/>
</dbReference>
<organism evidence="4 5">
    <name type="scientific">Candidatus Solincola sediminis</name>
    <dbReference type="NCBI Taxonomy" id="1797199"/>
    <lineage>
        <taxon>Bacteria</taxon>
        <taxon>Bacillati</taxon>
        <taxon>Actinomycetota</taxon>
        <taxon>Candidatus Geothermincolia</taxon>
        <taxon>Candidatus Geothermincolales</taxon>
        <taxon>Candidatus Geothermincolaceae</taxon>
        <taxon>Candidatus Solincola</taxon>
    </lineage>
</organism>
<dbReference type="Gene3D" id="2.40.10.120">
    <property type="match status" value="1"/>
</dbReference>
<dbReference type="PANTHER" id="PTHR43343:SF3">
    <property type="entry name" value="PROTEASE DO-LIKE 8, CHLOROPLASTIC"/>
    <property type="match status" value="1"/>
</dbReference>
<dbReference type="CDD" id="cd06779">
    <property type="entry name" value="cpPDZ_Deg_HtrA-like"/>
    <property type="match status" value="1"/>
</dbReference>
<dbReference type="Pfam" id="PF13180">
    <property type="entry name" value="PDZ_2"/>
    <property type="match status" value="1"/>
</dbReference>
<gene>
    <name evidence="4" type="ORF">A2Y75_10795</name>
</gene>
<feature type="domain" description="PDZ" evidence="3">
    <location>
        <begin position="265"/>
        <end position="344"/>
    </location>
</feature>
<sequence>MRTIVVAAIVSVLIAVAVLFAVPAALGANPIRVLQGKESPQVREVRTVQERVIQGGSEAAVEATNKLLPSVVNINVQLGSQGGGVGSGIIYRPDGYIITNNHVVDGATSISVSVCPTCSSYDGTVVGTDPIMDLAVVKVNANNLPTATLGTSSDLVQGELAIAAGSPEGFQGSVTAGIISALNRNVDSGTGNALLNVIQTDAAINPGNSGGPLANSSGDVVGINSAIISQGGGNEGIGFAIPIDDAIPIIDQLIATGSVTHTWLGVTGTTLDSSISAQLNAPTNQGALVESVLEDTPASKAGLEVGDIIIRVDSQQVDSMATLLSVLLRHKVGDKVNLGLYRGSAEVGLEVTLEAKPST</sequence>
<evidence type="ECO:0000313" key="4">
    <source>
        <dbReference type="EMBL" id="OFW59414.1"/>
    </source>
</evidence>